<accession>A9LH03</accession>
<feature type="transmembrane region" description="Helical" evidence="1">
    <location>
        <begin position="153"/>
        <end position="174"/>
    </location>
</feature>
<reference evidence="2" key="1">
    <citation type="journal article" date="2007" name="ISME J.">
        <title>Fosmids of novel marine Planctomycetes from the Namibian and Oregon coast upwelling systems and their cross-comparison with planctomycete genomes.</title>
        <authorList>
            <person name="Woebken D."/>
            <person name="Teeling H."/>
            <person name="Wecker P."/>
            <person name="Dumitriu A."/>
            <person name="Kostadinov I."/>
            <person name="DeLong E.F."/>
            <person name="Amann R."/>
            <person name="Gloeckner F.O."/>
        </authorList>
    </citation>
    <scope>NUCLEOTIDE SEQUENCE</scope>
</reference>
<dbReference type="EMBL" id="EF591887">
    <property type="protein sequence ID" value="ABX10656.1"/>
    <property type="molecule type" value="Genomic_DNA"/>
</dbReference>
<proteinExistence type="predicted"/>
<evidence type="ECO:0000313" key="2">
    <source>
        <dbReference type="EMBL" id="ABX10656.1"/>
    </source>
</evidence>
<sequence length="277" mass="29391">MSENPFETQANLYAGEVPPVGGKSVPSGLQFNLTLCLILAIFGILGSCAGGCGLAFTELTQNQSLTNPAAVPPDGDPLVTSDEIDFSIDMGSPPVSFDSSDGANVSFNADAPSVNGISSSFEIDATTGSESELSGLELQSQLQQVGRHPVLRISNVIVLLFGLVTSIVLLLASVKGMRRQSEAPKSMAFALALAIFYKVTGIAFGFLGVIITWKEMSNLLESGIVEEPMVAVFHFSMWAAIGFSVFAIFLAVLMAGYYVYARGVFKRSDVLAYFDSK</sequence>
<dbReference type="AlphaFoldDB" id="A9LH03"/>
<protein>
    <submittedName>
        <fullName evidence="2">Hypothetical membrane protein</fullName>
    </submittedName>
</protein>
<name>A9LH03_9BACT</name>
<keyword evidence="1" id="KW-0812">Transmembrane</keyword>
<feature type="transmembrane region" description="Helical" evidence="1">
    <location>
        <begin position="233"/>
        <end position="260"/>
    </location>
</feature>
<feature type="transmembrane region" description="Helical" evidence="1">
    <location>
        <begin position="186"/>
        <end position="213"/>
    </location>
</feature>
<evidence type="ECO:0000256" key="1">
    <source>
        <dbReference type="SAM" id="Phobius"/>
    </source>
</evidence>
<keyword evidence="1" id="KW-0472">Membrane</keyword>
<gene>
    <name evidence="2" type="ORF">6FN_24</name>
</gene>
<feature type="transmembrane region" description="Helical" evidence="1">
    <location>
        <begin position="33"/>
        <end position="56"/>
    </location>
</feature>
<keyword evidence="1" id="KW-1133">Transmembrane helix</keyword>
<organism evidence="2">
    <name type="scientific">uncultured planctomycete 6FN</name>
    <dbReference type="NCBI Taxonomy" id="455068"/>
    <lineage>
        <taxon>Bacteria</taxon>
        <taxon>Pseudomonadati</taxon>
        <taxon>Planctomycetota</taxon>
        <taxon>Planctomycetia</taxon>
        <taxon>Planctomycetales</taxon>
        <taxon>environmental samples</taxon>
    </lineage>
</organism>